<dbReference type="AlphaFoldDB" id="X1VKI9"/>
<comment type="caution">
    <text evidence="1">The sequence shown here is derived from an EMBL/GenBank/DDBJ whole genome shotgun (WGS) entry which is preliminary data.</text>
</comment>
<sequence>MDARLRQQLEQIMGQAEVEEQSETFLRQALAIDIPVEDGAWLKSMYQLAAILLELAYGDKREANRALPWLLFSLGMAYERYHIQ</sequence>
<organism evidence="1">
    <name type="scientific">marine sediment metagenome</name>
    <dbReference type="NCBI Taxonomy" id="412755"/>
    <lineage>
        <taxon>unclassified sequences</taxon>
        <taxon>metagenomes</taxon>
        <taxon>ecological metagenomes</taxon>
    </lineage>
</organism>
<proteinExistence type="predicted"/>
<accession>X1VKI9</accession>
<feature type="non-terminal residue" evidence="1">
    <location>
        <position position="84"/>
    </location>
</feature>
<protein>
    <submittedName>
        <fullName evidence="1">Uncharacterized protein</fullName>
    </submittedName>
</protein>
<reference evidence="1" key="1">
    <citation type="journal article" date="2014" name="Front. Microbiol.">
        <title>High frequency of phylogenetically diverse reductive dehalogenase-homologous genes in deep subseafloor sedimentary metagenomes.</title>
        <authorList>
            <person name="Kawai M."/>
            <person name="Futagami T."/>
            <person name="Toyoda A."/>
            <person name="Takaki Y."/>
            <person name="Nishi S."/>
            <person name="Hori S."/>
            <person name="Arai W."/>
            <person name="Tsubouchi T."/>
            <person name="Morono Y."/>
            <person name="Uchiyama I."/>
            <person name="Ito T."/>
            <person name="Fujiyama A."/>
            <person name="Inagaki F."/>
            <person name="Takami H."/>
        </authorList>
    </citation>
    <scope>NUCLEOTIDE SEQUENCE</scope>
    <source>
        <strain evidence="1">Expedition CK06-06</strain>
    </source>
</reference>
<name>X1VKI9_9ZZZZ</name>
<dbReference type="EMBL" id="BARW01039336">
    <property type="protein sequence ID" value="GAJ19657.1"/>
    <property type="molecule type" value="Genomic_DNA"/>
</dbReference>
<gene>
    <name evidence="1" type="ORF">S12H4_59961</name>
</gene>
<evidence type="ECO:0000313" key="1">
    <source>
        <dbReference type="EMBL" id="GAJ19657.1"/>
    </source>
</evidence>